<evidence type="ECO:0000259" key="1">
    <source>
        <dbReference type="PROSITE" id="PS51201"/>
    </source>
</evidence>
<dbReference type="SUPFAM" id="SSF51735">
    <property type="entry name" value="NAD(P)-binding Rossmann-fold domains"/>
    <property type="match status" value="1"/>
</dbReference>
<dbReference type="RefSeq" id="WP_197116166.1">
    <property type="nucleotide sequence ID" value="NZ_JACBXQ010000006.1"/>
</dbReference>
<protein>
    <submittedName>
        <fullName evidence="2">TrkA family potassium uptake protein</fullName>
    </submittedName>
</protein>
<dbReference type="PANTHER" id="PTHR43833">
    <property type="entry name" value="POTASSIUM CHANNEL PROTEIN 2-RELATED-RELATED"/>
    <property type="match status" value="1"/>
</dbReference>
<gene>
    <name evidence="2" type="ORF">HZY91_10315</name>
</gene>
<sequence length="220" mass="24493">MSKEIIAVLGLGLFGTALARTLAENHQQVIAIDREMELVEAIADDVDFAVQGDFTKYEVLAEAGVGEADIAIIASSAKFDNTITTLIALQKLNIPMIIAKTRKAEYKEILLKLGVDRVILPEADMGVRFGNELTSDSVLDLIQLDESSHIVEFSARKHWIGKTIEEVDFRKNYDINLIAVKNRKMEGFNVNIEPHLKIEEGNLFVGLTHSNEAKYLLEPK</sequence>
<dbReference type="InterPro" id="IPR050721">
    <property type="entry name" value="Trk_Ktr_HKT_K-transport"/>
</dbReference>
<comment type="caution">
    <text evidence="2">The sequence shown here is derived from an EMBL/GenBank/DDBJ whole genome shotgun (WGS) entry which is preliminary data.</text>
</comment>
<name>A0ABS0LVD8_9LACT</name>
<dbReference type="EMBL" id="JACBXQ010000006">
    <property type="protein sequence ID" value="MBG9987259.1"/>
    <property type="molecule type" value="Genomic_DNA"/>
</dbReference>
<proteinExistence type="predicted"/>
<dbReference type="InterPro" id="IPR036721">
    <property type="entry name" value="RCK_C_sf"/>
</dbReference>
<evidence type="ECO:0000313" key="2">
    <source>
        <dbReference type="EMBL" id="MBG9987259.1"/>
    </source>
</evidence>
<dbReference type="InterPro" id="IPR003148">
    <property type="entry name" value="RCK_N"/>
</dbReference>
<dbReference type="Gene3D" id="3.40.50.720">
    <property type="entry name" value="NAD(P)-binding Rossmann-like Domain"/>
    <property type="match status" value="1"/>
</dbReference>
<dbReference type="InterPro" id="IPR006037">
    <property type="entry name" value="RCK_C"/>
</dbReference>
<organism evidence="2 3">
    <name type="scientific">Facklamia lactis</name>
    <dbReference type="NCBI Taxonomy" id="2749967"/>
    <lineage>
        <taxon>Bacteria</taxon>
        <taxon>Bacillati</taxon>
        <taxon>Bacillota</taxon>
        <taxon>Bacilli</taxon>
        <taxon>Lactobacillales</taxon>
        <taxon>Aerococcaceae</taxon>
        <taxon>Facklamia</taxon>
    </lineage>
</organism>
<dbReference type="Pfam" id="PF02254">
    <property type="entry name" value="TrkA_N"/>
    <property type="match status" value="1"/>
</dbReference>
<dbReference type="PROSITE" id="PS51201">
    <property type="entry name" value="RCK_N"/>
    <property type="match status" value="1"/>
</dbReference>
<keyword evidence="3" id="KW-1185">Reference proteome</keyword>
<accession>A0ABS0LVD8</accession>
<dbReference type="InterPro" id="IPR036291">
    <property type="entry name" value="NAD(P)-bd_dom_sf"/>
</dbReference>
<dbReference type="SUPFAM" id="SSF116726">
    <property type="entry name" value="TrkA C-terminal domain-like"/>
    <property type="match status" value="1"/>
</dbReference>
<dbReference type="Pfam" id="PF02080">
    <property type="entry name" value="TrkA_C"/>
    <property type="match status" value="1"/>
</dbReference>
<reference evidence="2 3" key="1">
    <citation type="submission" date="2020-07" db="EMBL/GenBank/DDBJ databases">
        <title>Facklamia lactis sp. nov., isolated from raw milk.</title>
        <authorList>
            <person name="Doll E.V."/>
            <person name="Huptas C."/>
            <person name="Staib L."/>
            <person name="Wenning M."/>
            <person name="Scherer S."/>
        </authorList>
    </citation>
    <scope>NUCLEOTIDE SEQUENCE [LARGE SCALE GENOMIC DNA]</scope>
    <source>
        <strain evidence="2 3">DSM 111018</strain>
    </source>
</reference>
<evidence type="ECO:0000313" key="3">
    <source>
        <dbReference type="Proteomes" id="UP000721415"/>
    </source>
</evidence>
<feature type="domain" description="RCK N-terminal" evidence="1">
    <location>
        <begin position="3"/>
        <end position="119"/>
    </location>
</feature>
<dbReference type="PANTHER" id="PTHR43833:SF7">
    <property type="entry name" value="KTR SYSTEM POTASSIUM UPTAKE PROTEIN C"/>
    <property type="match status" value="1"/>
</dbReference>
<dbReference type="Proteomes" id="UP000721415">
    <property type="component" value="Unassembled WGS sequence"/>
</dbReference>
<dbReference type="Gene3D" id="3.30.70.1450">
    <property type="entry name" value="Regulator of K+ conductance, C-terminal domain"/>
    <property type="match status" value="1"/>
</dbReference>